<dbReference type="AlphaFoldDB" id="A0A7C8LDB5"/>
<dbReference type="InterPro" id="IPR029044">
    <property type="entry name" value="Nucleotide-diphossugar_trans"/>
</dbReference>
<dbReference type="Gene3D" id="3.90.550.10">
    <property type="entry name" value="Spore Coat Polysaccharide Biosynthesis Protein SpsA, Chain A"/>
    <property type="match status" value="1"/>
</dbReference>
<accession>A0A7C8LDB5</accession>
<sequence>MLQIQPLVSVVILCWNRKDDVRESLTRLRGQTYKEIEVIVVDNGSTDGTIAMIEEDFPEVRLLKMPKNMGIEAYNIGFKNAKGEYIVILDDDSFPAEDAIEKMVDRFKNDEKLGIVAFDVRNYFSYDETNKKIEERKNTSAAIQKYLMAFNGAGAGARKDVIEQVGFYPEEFFLYWNEQDLSFRVLDAGYKIEFFSDIVSYHKYSPVNRASWRAPFYYTRNAFWLLWKNYPMSMLIPLTFRLIYLVFYYSLEQYTTVYIKAMFSAIFNVKQIKDKRKPVKKYIAENLRIPFDVSFTFYR</sequence>
<name>A0A7C8LDB5_9FIRM</name>
<dbReference type="EMBL" id="WSLF01000003">
    <property type="protein sequence ID" value="KAE9635585.1"/>
    <property type="molecule type" value="Genomic_DNA"/>
</dbReference>
<dbReference type="Proteomes" id="UP000483018">
    <property type="component" value="Unassembled WGS sequence"/>
</dbReference>
<dbReference type="PANTHER" id="PTHR43685:SF2">
    <property type="entry name" value="GLYCOSYLTRANSFERASE 2-LIKE DOMAIN-CONTAINING PROTEIN"/>
    <property type="match status" value="1"/>
</dbReference>
<evidence type="ECO:0000313" key="2">
    <source>
        <dbReference type="EMBL" id="KAE9635585.1"/>
    </source>
</evidence>
<dbReference type="PANTHER" id="PTHR43685">
    <property type="entry name" value="GLYCOSYLTRANSFERASE"/>
    <property type="match status" value="1"/>
</dbReference>
<keyword evidence="2" id="KW-0808">Transferase</keyword>
<dbReference type="InterPro" id="IPR001173">
    <property type="entry name" value="Glyco_trans_2-like"/>
</dbReference>
<proteinExistence type="predicted"/>
<comment type="caution">
    <text evidence="2">The sequence shown here is derived from an EMBL/GenBank/DDBJ whole genome shotgun (WGS) entry which is preliminary data.</text>
</comment>
<evidence type="ECO:0000259" key="1">
    <source>
        <dbReference type="Pfam" id="PF00535"/>
    </source>
</evidence>
<dbReference type="InterPro" id="IPR050834">
    <property type="entry name" value="Glycosyltransf_2"/>
</dbReference>
<feature type="domain" description="Glycosyltransferase 2-like" evidence="1">
    <location>
        <begin position="9"/>
        <end position="161"/>
    </location>
</feature>
<dbReference type="RefSeq" id="WP_158739832.1">
    <property type="nucleotide sequence ID" value="NZ_WSLF01000003.1"/>
</dbReference>
<reference evidence="2 3" key="1">
    <citation type="submission" date="2019-12" db="EMBL/GenBank/DDBJ databases">
        <title>Defluviitalea raffinosedens, isolated from a biogas fermenter, genome sequencing and characterization.</title>
        <authorList>
            <person name="Rettenmaier R."/>
            <person name="Schneider M."/>
            <person name="Neuhaus K."/>
            <person name="Liebl W."/>
            <person name="Zverlov V."/>
        </authorList>
    </citation>
    <scope>NUCLEOTIDE SEQUENCE [LARGE SCALE GENOMIC DNA]</scope>
    <source>
        <strain evidence="2 3">249c-K6</strain>
    </source>
</reference>
<gene>
    <name evidence="2" type="ORF">GND95_05415</name>
</gene>
<dbReference type="CDD" id="cd04186">
    <property type="entry name" value="GT_2_like_c"/>
    <property type="match status" value="1"/>
</dbReference>
<dbReference type="GO" id="GO:0016740">
    <property type="term" value="F:transferase activity"/>
    <property type="evidence" value="ECO:0007669"/>
    <property type="project" value="UniProtKB-KW"/>
</dbReference>
<organism evidence="2 3">
    <name type="scientific">Defluviitalea raffinosedens</name>
    <dbReference type="NCBI Taxonomy" id="1450156"/>
    <lineage>
        <taxon>Bacteria</taxon>
        <taxon>Bacillati</taxon>
        <taxon>Bacillota</taxon>
        <taxon>Clostridia</taxon>
        <taxon>Lachnospirales</taxon>
        <taxon>Defluviitaleaceae</taxon>
        <taxon>Defluviitalea</taxon>
    </lineage>
</organism>
<evidence type="ECO:0000313" key="3">
    <source>
        <dbReference type="Proteomes" id="UP000483018"/>
    </source>
</evidence>
<dbReference type="Pfam" id="PF00535">
    <property type="entry name" value="Glycos_transf_2"/>
    <property type="match status" value="1"/>
</dbReference>
<dbReference type="OrthoDB" id="9771846at2"/>
<dbReference type="SUPFAM" id="SSF53448">
    <property type="entry name" value="Nucleotide-diphospho-sugar transferases"/>
    <property type="match status" value="1"/>
</dbReference>
<keyword evidence="3" id="KW-1185">Reference proteome</keyword>
<protein>
    <submittedName>
        <fullName evidence="2">Glycosyltransferase</fullName>
    </submittedName>
</protein>